<reference evidence="1 2" key="1">
    <citation type="journal article" date="2018" name="Nat. Ecol. Evol.">
        <title>Pezizomycetes genomes reveal the molecular basis of ectomycorrhizal truffle lifestyle.</title>
        <authorList>
            <person name="Murat C."/>
            <person name="Payen T."/>
            <person name="Noel B."/>
            <person name="Kuo A."/>
            <person name="Morin E."/>
            <person name="Chen J."/>
            <person name="Kohler A."/>
            <person name="Krizsan K."/>
            <person name="Balestrini R."/>
            <person name="Da Silva C."/>
            <person name="Montanini B."/>
            <person name="Hainaut M."/>
            <person name="Levati E."/>
            <person name="Barry K.W."/>
            <person name="Belfiori B."/>
            <person name="Cichocki N."/>
            <person name="Clum A."/>
            <person name="Dockter R.B."/>
            <person name="Fauchery L."/>
            <person name="Guy J."/>
            <person name="Iotti M."/>
            <person name="Le Tacon F."/>
            <person name="Lindquist E.A."/>
            <person name="Lipzen A."/>
            <person name="Malagnac F."/>
            <person name="Mello A."/>
            <person name="Molinier V."/>
            <person name="Miyauchi S."/>
            <person name="Poulain J."/>
            <person name="Riccioni C."/>
            <person name="Rubini A."/>
            <person name="Sitrit Y."/>
            <person name="Splivallo R."/>
            <person name="Traeger S."/>
            <person name="Wang M."/>
            <person name="Zifcakova L."/>
            <person name="Wipf D."/>
            <person name="Zambonelli A."/>
            <person name="Paolocci F."/>
            <person name="Nowrousian M."/>
            <person name="Ottonello S."/>
            <person name="Baldrian P."/>
            <person name="Spatafora J.W."/>
            <person name="Henrissat B."/>
            <person name="Nagy L.G."/>
            <person name="Aury J.M."/>
            <person name="Wincker P."/>
            <person name="Grigoriev I.V."/>
            <person name="Bonfante P."/>
            <person name="Martin F.M."/>
        </authorList>
    </citation>
    <scope>NUCLEOTIDE SEQUENCE [LARGE SCALE GENOMIC DNA]</scope>
    <source>
        <strain evidence="1 2">RN42</strain>
    </source>
</reference>
<dbReference type="EMBL" id="ML119707">
    <property type="protein sequence ID" value="RPA78753.1"/>
    <property type="molecule type" value="Genomic_DNA"/>
</dbReference>
<organism evidence="1 2">
    <name type="scientific">Ascobolus immersus RN42</name>
    <dbReference type="NCBI Taxonomy" id="1160509"/>
    <lineage>
        <taxon>Eukaryota</taxon>
        <taxon>Fungi</taxon>
        <taxon>Dikarya</taxon>
        <taxon>Ascomycota</taxon>
        <taxon>Pezizomycotina</taxon>
        <taxon>Pezizomycetes</taxon>
        <taxon>Pezizales</taxon>
        <taxon>Ascobolaceae</taxon>
        <taxon>Ascobolus</taxon>
    </lineage>
</organism>
<evidence type="ECO:0000313" key="1">
    <source>
        <dbReference type="EMBL" id="RPA78753.1"/>
    </source>
</evidence>
<gene>
    <name evidence="1" type="ORF">BJ508DRAFT_349034</name>
</gene>
<dbReference type="AlphaFoldDB" id="A0A3N4HY28"/>
<keyword evidence="2" id="KW-1185">Reference proteome</keyword>
<name>A0A3N4HY28_ASCIM</name>
<dbReference type="Proteomes" id="UP000275078">
    <property type="component" value="Unassembled WGS sequence"/>
</dbReference>
<proteinExistence type="predicted"/>
<feature type="non-terminal residue" evidence="1">
    <location>
        <position position="1"/>
    </location>
</feature>
<protein>
    <submittedName>
        <fullName evidence="1">Uncharacterized protein</fullName>
    </submittedName>
</protein>
<accession>A0A3N4HY28</accession>
<sequence length="155" mass="17044">ALLTFASPSPSCILLRSRTSFNQKLHIKPIFTPNFHQTHNSMKLAATILILPILAMTMPTNPPSPRTFSIQSSNPPTDDLSDKIANVIISLSRQHEQNWDKEAASPFKGIAKFMDGIFTKDKANVDTHNAISNGANDSAMKALQEAGKKLLDIKF</sequence>
<evidence type="ECO:0000313" key="2">
    <source>
        <dbReference type="Proteomes" id="UP000275078"/>
    </source>
</evidence>